<dbReference type="STRING" id="239498.AXK60_22465"/>
<name>A0A138AUD3_9ACTN</name>
<comment type="caution">
    <text evidence="2">The sequence shown here is derived from an EMBL/GenBank/DDBJ whole genome shotgun (WGS) entry which is preliminary data.</text>
</comment>
<organism evidence="2 3">
    <name type="scientific">Tsukamurella pseudospumae</name>
    <dbReference type="NCBI Taxonomy" id="239498"/>
    <lineage>
        <taxon>Bacteria</taxon>
        <taxon>Bacillati</taxon>
        <taxon>Actinomycetota</taxon>
        <taxon>Actinomycetes</taxon>
        <taxon>Mycobacteriales</taxon>
        <taxon>Tsukamurellaceae</taxon>
        <taxon>Tsukamurella</taxon>
    </lineage>
</organism>
<protein>
    <submittedName>
        <fullName evidence="2">Uncharacterized protein</fullName>
    </submittedName>
</protein>
<gene>
    <name evidence="2" type="ORF">AXK60_22465</name>
    <name evidence="1" type="ORF">AXK61_18625</name>
</gene>
<evidence type="ECO:0000313" key="3">
    <source>
        <dbReference type="Proteomes" id="UP000070258"/>
    </source>
</evidence>
<accession>A0A138AUD3</accession>
<reference evidence="3" key="2">
    <citation type="submission" date="2016-02" db="EMBL/GenBank/DDBJ databases">
        <authorList>
            <person name="Wen L."/>
            <person name="He K."/>
            <person name="Yang H."/>
        </authorList>
    </citation>
    <scope>NUCLEOTIDE SEQUENCE [LARGE SCALE GENOMIC DNA]</scope>
    <source>
        <strain evidence="3">JCM 15929</strain>
    </source>
</reference>
<dbReference type="Proteomes" id="UP000070409">
    <property type="component" value="Unassembled WGS sequence"/>
</dbReference>
<evidence type="ECO:0000313" key="1">
    <source>
        <dbReference type="EMBL" id="KXO98957.1"/>
    </source>
</evidence>
<dbReference type="EMBL" id="LSRE01000011">
    <property type="protein sequence ID" value="KXO98957.1"/>
    <property type="molecule type" value="Genomic_DNA"/>
</dbReference>
<dbReference type="EMBL" id="LSRF01000008">
    <property type="protein sequence ID" value="KXP14023.1"/>
    <property type="molecule type" value="Genomic_DNA"/>
</dbReference>
<reference evidence="1 4" key="3">
    <citation type="submission" date="2016-02" db="EMBL/GenBank/DDBJ databases">
        <authorList>
            <person name="Teng J.L."/>
            <person name="Tang Y."/>
            <person name="Huang Y."/>
            <person name="Guo F."/>
            <person name="Wei W."/>
            <person name="Chen J.H."/>
            <person name="Wong S.Y."/>
            <person name="Lau S.K."/>
            <person name="Woo P.C."/>
        </authorList>
    </citation>
    <scope>NUCLEOTIDE SEQUENCE [LARGE SCALE GENOMIC DNA]</scope>
    <source>
        <strain evidence="1 4">JCM 13375</strain>
    </source>
</reference>
<dbReference type="AlphaFoldDB" id="A0A138AUD3"/>
<proteinExistence type="predicted"/>
<reference evidence="2" key="1">
    <citation type="submission" date="2016-02" db="EMBL/GenBank/DDBJ databases">
        <authorList>
            <person name="Teng J.L."/>
            <person name="Yang Y."/>
            <person name="Huang Y."/>
            <person name="Guo F."/>
            <person name="Wei W."/>
            <person name="Chen J.H."/>
            <person name="Wong S.Y."/>
            <person name="Lau S.K."/>
            <person name="Woo P.C."/>
        </authorList>
    </citation>
    <scope>NUCLEOTIDE SEQUENCE</scope>
    <source>
        <strain evidence="2">JCM 15929</strain>
    </source>
</reference>
<dbReference type="InterPro" id="IPR046036">
    <property type="entry name" value="DUF5994"/>
</dbReference>
<keyword evidence="4" id="KW-1185">Reference proteome</keyword>
<sequence length="96" mass="10585">MWWPRSRDLQTELPTVLPSVGLKLQTLECIHFSPADWTTRVRQLPARDGTVIETRHLVTAGLVVFTGPRVAVIYALIAPDASTSTAEEIAARHLPA</sequence>
<dbReference type="Proteomes" id="UP000070258">
    <property type="component" value="Unassembled WGS sequence"/>
</dbReference>
<evidence type="ECO:0000313" key="4">
    <source>
        <dbReference type="Proteomes" id="UP000070409"/>
    </source>
</evidence>
<dbReference type="Pfam" id="PF19457">
    <property type="entry name" value="DUF5994"/>
    <property type="match status" value="1"/>
</dbReference>
<evidence type="ECO:0000313" key="2">
    <source>
        <dbReference type="EMBL" id="KXP14023.1"/>
    </source>
</evidence>